<dbReference type="PANTHER" id="PTHR43617">
    <property type="entry name" value="L-AMINO ACID N-ACETYLTRANSFERASE"/>
    <property type="match status" value="1"/>
</dbReference>
<sequence length="184" mass="20869">MICKADKNDAKKVIELLNLAMEDIAFSLSGTSNLEQSNQILQEFFTGEDNRLSYKNILVFKDAQKVVGAICSYNGLDSKRLDIPFIKRLEDLGEEPNIKQECTKNELYIDSLAVDINYRGQKIATKLISAVFERAKKLGLSRVSLIVDAKKPKVKRYYESLGFCGSNELEILGHKYTYMTKDLI</sequence>
<organism evidence="1 2">
    <name type="scientific">Campylobacter hyointestinalis subsp. hyointestinalis</name>
    <dbReference type="NCBI Taxonomy" id="91352"/>
    <lineage>
        <taxon>Bacteria</taxon>
        <taxon>Pseudomonadati</taxon>
        <taxon>Campylobacterota</taxon>
        <taxon>Epsilonproteobacteria</taxon>
        <taxon>Campylobacterales</taxon>
        <taxon>Campylobacteraceae</taxon>
        <taxon>Campylobacter</taxon>
    </lineage>
</organism>
<dbReference type="EMBL" id="NIQP01000006">
    <property type="protein sequence ID" value="PPB71405.1"/>
    <property type="molecule type" value="Genomic_DNA"/>
</dbReference>
<evidence type="ECO:0000313" key="2">
    <source>
        <dbReference type="Proteomes" id="UP000239685"/>
    </source>
</evidence>
<dbReference type="InterPro" id="IPR050276">
    <property type="entry name" value="MshD_Acetyltransferase"/>
</dbReference>
<dbReference type="InterPro" id="IPR000182">
    <property type="entry name" value="GNAT_dom"/>
</dbReference>
<protein>
    <submittedName>
        <fullName evidence="1">N-acetyltransferase</fullName>
    </submittedName>
</protein>
<proteinExistence type="predicted"/>
<dbReference type="SUPFAM" id="SSF55729">
    <property type="entry name" value="Acyl-CoA N-acyltransferases (Nat)"/>
    <property type="match status" value="1"/>
</dbReference>
<gene>
    <name evidence="1" type="ORF">CDQ78_06960</name>
</gene>
<dbReference type="Pfam" id="PF00583">
    <property type="entry name" value="Acetyltransf_1"/>
    <property type="match status" value="1"/>
</dbReference>
<name>A0A2S5J4M5_CAMHY</name>
<comment type="caution">
    <text evidence="1">The sequence shown here is derived from an EMBL/GenBank/DDBJ whole genome shotgun (WGS) entry which is preliminary data.</text>
</comment>
<dbReference type="PROSITE" id="PS51186">
    <property type="entry name" value="GNAT"/>
    <property type="match status" value="1"/>
</dbReference>
<dbReference type="PANTHER" id="PTHR43617:SF34">
    <property type="entry name" value="PUTATIVE-RELATED"/>
    <property type="match status" value="1"/>
</dbReference>
<dbReference type="RefSeq" id="WP_059430613.1">
    <property type="nucleotide sequence ID" value="NZ_CP040464.1"/>
</dbReference>
<dbReference type="AlphaFoldDB" id="A0A2S5J4M5"/>
<dbReference type="Gene3D" id="3.40.630.30">
    <property type="match status" value="1"/>
</dbReference>
<dbReference type="Proteomes" id="UP000239685">
    <property type="component" value="Unassembled WGS sequence"/>
</dbReference>
<reference evidence="1 2" key="1">
    <citation type="submission" date="2017-06" db="EMBL/GenBank/DDBJ databases">
        <title>Updating the genomic taxonomy and epidemiology of Campylobacter hyointestinalis; discovery in New Zealand farmed ruminants.</title>
        <authorList>
            <person name="Wilkinson D.A."/>
            <person name="Fayaz A."/>
            <person name="Biggs P.J."/>
            <person name="Midwinter A.C."/>
        </authorList>
    </citation>
    <scope>NUCLEOTIDE SEQUENCE [LARGE SCALE GENOMIC DNA]</scope>
    <source>
        <strain evidence="1 2">S1614a</strain>
    </source>
</reference>
<dbReference type="GO" id="GO:0016747">
    <property type="term" value="F:acyltransferase activity, transferring groups other than amino-acyl groups"/>
    <property type="evidence" value="ECO:0007669"/>
    <property type="project" value="InterPro"/>
</dbReference>
<dbReference type="InterPro" id="IPR016181">
    <property type="entry name" value="Acyl_CoA_acyltransferase"/>
</dbReference>
<accession>A0A2S5J4M5</accession>
<dbReference type="CDD" id="cd04301">
    <property type="entry name" value="NAT_SF"/>
    <property type="match status" value="1"/>
</dbReference>
<evidence type="ECO:0000313" key="1">
    <source>
        <dbReference type="EMBL" id="PPB71405.1"/>
    </source>
</evidence>
<keyword evidence="1" id="KW-0808">Transferase</keyword>